<dbReference type="InterPro" id="IPR027417">
    <property type="entry name" value="P-loop_NTPase"/>
</dbReference>
<keyword evidence="3" id="KW-1185">Reference proteome</keyword>
<dbReference type="RefSeq" id="WP_145021730.1">
    <property type="nucleotide sequence ID" value="NZ_VLLN01000010.1"/>
</dbReference>
<accession>A0A562VNA4</accession>
<dbReference type="Pfam" id="PF06798">
    <property type="entry name" value="PrkA"/>
    <property type="match status" value="1"/>
</dbReference>
<dbReference type="OrthoDB" id="9761914at2"/>
<dbReference type="Pfam" id="PF08298">
    <property type="entry name" value="AAA_PrkA"/>
    <property type="match status" value="1"/>
</dbReference>
<dbReference type="Proteomes" id="UP000319449">
    <property type="component" value="Unassembled WGS sequence"/>
</dbReference>
<dbReference type="AlphaFoldDB" id="A0A562VNA4"/>
<dbReference type="PANTHER" id="PTHR30267">
    <property type="entry name" value="PROTEIN KINASE PRKA"/>
    <property type="match status" value="1"/>
</dbReference>
<dbReference type="SMART" id="SM00763">
    <property type="entry name" value="AAA_PrkA"/>
    <property type="match status" value="1"/>
</dbReference>
<proteinExistence type="predicted"/>
<gene>
    <name evidence="2" type="ORF">JN12_01898</name>
</gene>
<evidence type="ECO:0000313" key="2">
    <source>
        <dbReference type="EMBL" id="TWJ19207.1"/>
    </source>
</evidence>
<keyword evidence="2" id="KW-0808">Transferase</keyword>
<evidence type="ECO:0000259" key="1">
    <source>
        <dbReference type="SMART" id="SM00763"/>
    </source>
</evidence>
<name>A0A562VNA4_9BACT</name>
<dbReference type="InterPro" id="IPR010650">
    <property type="entry name" value="PrkA_C"/>
</dbReference>
<comment type="caution">
    <text evidence="2">The sequence shown here is derived from an EMBL/GenBank/DDBJ whole genome shotgun (WGS) entry which is preliminary data.</text>
</comment>
<reference evidence="2 3" key="1">
    <citation type="submission" date="2019-07" db="EMBL/GenBank/DDBJ databases">
        <title>Genomic Encyclopedia of Archaeal and Bacterial Type Strains, Phase II (KMG-II): from individual species to whole genera.</title>
        <authorList>
            <person name="Goeker M."/>
        </authorList>
    </citation>
    <scope>NUCLEOTIDE SEQUENCE [LARGE SCALE GENOMIC DNA]</scope>
    <source>
        <strain evidence="2 3">ATCC BAA-1139</strain>
    </source>
</reference>
<dbReference type="SUPFAM" id="SSF52540">
    <property type="entry name" value="P-loop containing nucleoside triphosphate hydrolases"/>
    <property type="match status" value="1"/>
</dbReference>
<dbReference type="GO" id="GO:0004672">
    <property type="term" value="F:protein kinase activity"/>
    <property type="evidence" value="ECO:0007669"/>
    <property type="project" value="TreeGrafter"/>
</dbReference>
<feature type="domain" description="PrkA AAA" evidence="1">
    <location>
        <begin position="24"/>
        <end position="456"/>
    </location>
</feature>
<organism evidence="2 3">
    <name type="scientific">Geobacter argillaceus</name>
    <dbReference type="NCBI Taxonomy" id="345631"/>
    <lineage>
        <taxon>Bacteria</taxon>
        <taxon>Pseudomonadati</taxon>
        <taxon>Thermodesulfobacteriota</taxon>
        <taxon>Desulfuromonadia</taxon>
        <taxon>Geobacterales</taxon>
        <taxon>Geobacteraceae</taxon>
        <taxon>Geobacter</taxon>
    </lineage>
</organism>
<protein>
    <submittedName>
        <fullName evidence="2">Putative serine protein kinase PrkA</fullName>
    </submittedName>
</protein>
<keyword evidence="2" id="KW-0418">Kinase</keyword>
<sequence length="764" mass="89589">MTNVEKALKHLNRKMSERELTQAIPFDEYLQVLASQPDTVLRSIFQTFHDMIHAYVGTGYDEYPDDPESINYVNYDCSRLFVENSDRPFFADRLFANRLINHVAAMRSGARQNKIYIFRGPPGSGKSTFLNNLLMKFEEYANTEAGRRYEVVWRLDRRVLGQIGEGQVNTFMDKLSSLLDQYELGQEELVEMKNSLHRMGDYVEVPCPSHDSPILLVPKGDRRAFFDDLFRNDEFKWKLFTEKEYDWVFRETPCTICSSLYQALRQRLAKPSDVFRMVYARPYRFDRRVGEGISVFNPGDRPTKQNVLTNELLQRKIDVLLGDSNEVKYLYSSMAKTNNGIYALMDVKSHNAERLLELHNIISEGIHKVEDLEENVNSLFIALMNPEDEKATEGGASFSDRIEFINTPYVLDLNTEVEIYRNIFGKHIDEHFLPRVLHNFARVIISTRMNRSSEALLEWIGTSIKYTLFCDDYLQLLKMEIYTGHIPPWLTEEDRKKLNAKRRRRIIAESEQEGMIGFSGRDAIKIFSDFYAAYMRKDKLINMSQLVNFFTKWRKDLTAEIPTGFIDSLVCNYDYTVLQEVKESLYYYNEEQIARDILNYMFAVSFEPGTVEVCRFTGDRLEISEEYLSVIEGRLLGGETDDVSQRKTFRTEVQKEYTSRALTQEIMVEGLDPWETHLYQSLYERYVHNLKEKVLDPFLDNANFRRAIKDYDTEAFKTYDRRIRDDVTFLINNLCANKYHYTKQSAKEVCVYVIDNDLAKKFHS</sequence>
<dbReference type="PANTHER" id="PTHR30267:SF2">
    <property type="entry name" value="PROTEIN PRKA"/>
    <property type="match status" value="1"/>
</dbReference>
<dbReference type="InterPro" id="IPR013153">
    <property type="entry name" value="Prk_AAA"/>
</dbReference>
<dbReference type="EMBL" id="VLLN01000010">
    <property type="protein sequence ID" value="TWJ19207.1"/>
    <property type="molecule type" value="Genomic_DNA"/>
</dbReference>
<evidence type="ECO:0000313" key="3">
    <source>
        <dbReference type="Proteomes" id="UP000319449"/>
    </source>
</evidence>